<accession>A0A2G8T181</accession>
<dbReference type="Pfam" id="PF01568">
    <property type="entry name" value="Molydop_binding"/>
    <property type="match status" value="1"/>
</dbReference>
<dbReference type="OrthoDB" id="9815647at2"/>
<dbReference type="Proteomes" id="UP000228593">
    <property type="component" value="Unassembled WGS sequence"/>
</dbReference>
<comment type="caution">
    <text evidence="6">The sequence shown here is derived from an EMBL/GenBank/DDBJ whole genome shotgun (WGS) entry which is preliminary data.</text>
</comment>
<dbReference type="SUPFAM" id="SSF53706">
    <property type="entry name" value="Formate dehydrogenase/DMSO reductase, domains 1-3"/>
    <property type="match status" value="1"/>
</dbReference>
<evidence type="ECO:0000256" key="1">
    <source>
        <dbReference type="ARBA" id="ARBA00010312"/>
    </source>
</evidence>
<dbReference type="GO" id="GO:0051536">
    <property type="term" value="F:iron-sulfur cluster binding"/>
    <property type="evidence" value="ECO:0007669"/>
    <property type="project" value="UniProtKB-KW"/>
</dbReference>
<evidence type="ECO:0000259" key="5">
    <source>
        <dbReference type="PROSITE" id="PS51669"/>
    </source>
</evidence>
<dbReference type="AlphaFoldDB" id="A0A2G8T181"/>
<dbReference type="PANTHER" id="PTHR43742">
    <property type="entry name" value="TRIMETHYLAMINE-N-OXIDE REDUCTASE"/>
    <property type="match status" value="1"/>
</dbReference>
<keyword evidence="2" id="KW-0479">Metal-binding</keyword>
<dbReference type="SUPFAM" id="SSF50692">
    <property type="entry name" value="ADC-like"/>
    <property type="match status" value="1"/>
</dbReference>
<dbReference type="InterPro" id="IPR006656">
    <property type="entry name" value="Mopterin_OxRdtase"/>
</dbReference>
<dbReference type="SMART" id="SM00926">
    <property type="entry name" value="Molybdop_Fe4S4"/>
    <property type="match status" value="1"/>
</dbReference>
<organism evidence="6 7">
    <name type="scientific">Massilia psychrophila</name>
    <dbReference type="NCBI Taxonomy" id="1603353"/>
    <lineage>
        <taxon>Bacteria</taxon>
        <taxon>Pseudomonadati</taxon>
        <taxon>Pseudomonadota</taxon>
        <taxon>Betaproteobacteria</taxon>
        <taxon>Burkholderiales</taxon>
        <taxon>Oxalobacteraceae</taxon>
        <taxon>Telluria group</taxon>
        <taxon>Massilia</taxon>
    </lineage>
</organism>
<dbReference type="Gene3D" id="2.40.40.20">
    <property type="match status" value="1"/>
</dbReference>
<gene>
    <name evidence="6" type="ORF">CR103_12665</name>
</gene>
<keyword evidence="4" id="KW-0411">Iron-sulfur</keyword>
<proteinExistence type="inferred from homology"/>
<evidence type="ECO:0000313" key="6">
    <source>
        <dbReference type="EMBL" id="PIL39458.1"/>
    </source>
</evidence>
<dbReference type="PANTHER" id="PTHR43742:SF2">
    <property type="entry name" value="ASSIMILATORY NITRATE REDUCTASE CATALYTIC SUBUNIT"/>
    <property type="match status" value="1"/>
</dbReference>
<feature type="domain" description="4Fe-4S Mo/W bis-MGD-type" evidence="5">
    <location>
        <begin position="13"/>
        <end position="77"/>
    </location>
</feature>
<dbReference type="GO" id="GO:0016491">
    <property type="term" value="F:oxidoreductase activity"/>
    <property type="evidence" value="ECO:0007669"/>
    <property type="project" value="InterPro"/>
</dbReference>
<dbReference type="GO" id="GO:0043546">
    <property type="term" value="F:molybdopterin cofactor binding"/>
    <property type="evidence" value="ECO:0007669"/>
    <property type="project" value="InterPro"/>
</dbReference>
<comment type="similarity">
    <text evidence="1">Belongs to the prokaryotic molybdopterin-containing oxidoreductase family.</text>
</comment>
<evidence type="ECO:0000256" key="3">
    <source>
        <dbReference type="ARBA" id="ARBA00023004"/>
    </source>
</evidence>
<name>A0A2G8T181_9BURK</name>
<dbReference type="InterPro" id="IPR009010">
    <property type="entry name" value="Asp_de-COase-like_dom_sf"/>
</dbReference>
<keyword evidence="3" id="KW-0408">Iron</keyword>
<keyword evidence="7" id="KW-1185">Reference proteome</keyword>
<dbReference type="Gene3D" id="3.40.50.740">
    <property type="match status" value="1"/>
</dbReference>
<evidence type="ECO:0000256" key="4">
    <source>
        <dbReference type="ARBA" id="ARBA00023014"/>
    </source>
</evidence>
<evidence type="ECO:0000313" key="7">
    <source>
        <dbReference type="Proteomes" id="UP000228593"/>
    </source>
</evidence>
<dbReference type="Pfam" id="PF04879">
    <property type="entry name" value="Molybdop_Fe4S4"/>
    <property type="match status" value="1"/>
</dbReference>
<dbReference type="InterPro" id="IPR050612">
    <property type="entry name" value="Prok_Mopterin_Oxidored"/>
</dbReference>
<dbReference type="Gene3D" id="3.40.228.10">
    <property type="entry name" value="Dimethylsulfoxide Reductase, domain 2"/>
    <property type="match status" value="1"/>
</dbReference>
<dbReference type="Gene3D" id="2.20.25.90">
    <property type="entry name" value="ADC-like domains"/>
    <property type="match status" value="1"/>
</dbReference>
<sequence>MPFCESDTMTEPATRAYRICPFCEACCGLEIDVEPGAGVNLQRPRVVRIRGDRRDVFSNGFLCPKAIGLKELHDDPDRLRTPLIKRDGRFVEASWDEAWAEIERRLPPVIAAGGANAVATVLGNPTSHKMSLILYFPRLARALGTRNLYSASSVDQVPKMLSCGLMFGTWLSVPVPDIERSDFLLIIGANPMVSNGSLWTVPDFRGKAKALRARGGKIVVIDPRRTETADVADEHHFIRPGSDVYFLLGIAHALFDEQLVRLGRLAGHVAGFEQLEPAFAHFSPERVAERCAIDAAVIRGLARKLAATQRAAVYGRIGTCTQQFGTLASWLIDVINVLTGHLDEEGGAMFPKAAAFAANTRGAPGFGRGIVTGRYASRVSKAPEVSGELPLTCLAEEIETPGDGQIKALITIAANPVLSAPNGPRLARAMKGLDFMVSLDIYLNETSRHADVILPGPSPLEDAHYDVSFTQFSQRNHARYSPPVLARTPGQPDEWESLLRIGAIARGLGARVDVDALDDAALEEELRRSLGDAASEVTAITAALAPLRGADRLLDLGLRSGPYGDQFGRNPGGLTLAAVKAAPSGIDLGPMTARIPEALRTPSGRIELAPPALMNDLARARSDLAALPPDLVIIGRRQLRSNNSWMHNLPALAKGPFRCTALVHPVDARRLGLVDGAMAAITNGARRIEAQVEVSAEMMPGVVSLPHGWGHDLAGVRLNVAVERPGANLNALLDENLRDPLSGNAVLSGVPVRMAPM</sequence>
<protein>
    <submittedName>
        <fullName evidence="6">Molybdopterin-binding oxidoreductase</fullName>
    </submittedName>
</protein>
<evidence type="ECO:0000256" key="2">
    <source>
        <dbReference type="ARBA" id="ARBA00022723"/>
    </source>
</evidence>
<dbReference type="Pfam" id="PF00384">
    <property type="entry name" value="Molybdopterin"/>
    <property type="match status" value="1"/>
</dbReference>
<dbReference type="InterPro" id="IPR006963">
    <property type="entry name" value="Mopterin_OxRdtase_4Fe-4S_dom"/>
</dbReference>
<dbReference type="InterPro" id="IPR006657">
    <property type="entry name" value="MoPterin_dinucl-bd_dom"/>
</dbReference>
<dbReference type="EMBL" id="PDOB01000018">
    <property type="protein sequence ID" value="PIL39458.1"/>
    <property type="molecule type" value="Genomic_DNA"/>
</dbReference>
<dbReference type="GO" id="GO:0046872">
    <property type="term" value="F:metal ion binding"/>
    <property type="evidence" value="ECO:0007669"/>
    <property type="project" value="UniProtKB-KW"/>
</dbReference>
<reference evidence="6 7" key="1">
    <citation type="submission" date="2017-10" db="EMBL/GenBank/DDBJ databases">
        <title>Massilia psychrophilum sp. nov., a novel purple-pigmented bacterium isolated from Tianshan glacier, Xinjiang Municipality, China.</title>
        <authorList>
            <person name="Wang H."/>
        </authorList>
    </citation>
    <scope>NUCLEOTIDE SEQUENCE [LARGE SCALE GENOMIC DNA]</scope>
    <source>
        <strain evidence="6 7">JCM 30813</strain>
    </source>
</reference>
<dbReference type="PROSITE" id="PS51669">
    <property type="entry name" value="4FE4S_MOW_BIS_MGD"/>
    <property type="match status" value="1"/>
</dbReference>